<dbReference type="Proteomes" id="UP000035352">
    <property type="component" value="Chromosome"/>
</dbReference>
<reference evidence="3 4" key="1">
    <citation type="submission" date="2015-05" db="EMBL/GenBank/DDBJ databases">
        <authorList>
            <person name="Tang B."/>
            <person name="Yu Y."/>
        </authorList>
    </citation>
    <scope>NUCLEOTIDE SEQUENCE [LARGE SCALE GENOMIC DNA]</scope>
    <source>
        <strain evidence="3 4">DSM 7029</strain>
    </source>
</reference>
<dbReference type="Gene3D" id="2.40.37.10">
    <property type="entry name" value="Lyase, Ornithine Decarboxylase, Chain A, domain 1"/>
    <property type="match status" value="1"/>
</dbReference>
<proteinExistence type="predicted"/>
<evidence type="ECO:0000313" key="4">
    <source>
        <dbReference type="Proteomes" id="UP000035352"/>
    </source>
</evidence>
<feature type="domain" description="Orn/DAP/Arg decarboxylase 2 C-terminal" evidence="2">
    <location>
        <begin position="2"/>
        <end position="38"/>
    </location>
</feature>
<accession>A0A0G3BR68</accession>
<gene>
    <name evidence="3" type="ORF">AAW51_2354</name>
</gene>
<dbReference type="AlphaFoldDB" id="A0A0G3BR68"/>
<organism evidence="3 4">
    <name type="scientific">Caldimonas brevitalea</name>
    <dbReference type="NCBI Taxonomy" id="413882"/>
    <lineage>
        <taxon>Bacteria</taxon>
        <taxon>Pseudomonadati</taxon>
        <taxon>Pseudomonadota</taxon>
        <taxon>Betaproteobacteria</taxon>
        <taxon>Burkholderiales</taxon>
        <taxon>Sphaerotilaceae</taxon>
        <taxon>Caldimonas</taxon>
    </lineage>
</organism>
<evidence type="ECO:0000256" key="1">
    <source>
        <dbReference type="ARBA" id="ARBA00001933"/>
    </source>
</evidence>
<dbReference type="Pfam" id="PF00278">
    <property type="entry name" value="Orn_DAP_Arg_deC"/>
    <property type="match status" value="1"/>
</dbReference>
<dbReference type="InterPro" id="IPR009006">
    <property type="entry name" value="Ala_racemase/Decarboxylase_C"/>
</dbReference>
<dbReference type="SUPFAM" id="SSF50621">
    <property type="entry name" value="Alanine racemase C-terminal domain-like"/>
    <property type="match status" value="1"/>
</dbReference>
<dbReference type="GO" id="GO:0003824">
    <property type="term" value="F:catalytic activity"/>
    <property type="evidence" value="ECO:0007669"/>
    <property type="project" value="InterPro"/>
</dbReference>
<evidence type="ECO:0000259" key="2">
    <source>
        <dbReference type="Pfam" id="PF00278"/>
    </source>
</evidence>
<protein>
    <submittedName>
        <fullName evidence="3">Diaminopimelate decarboxylase</fullName>
    </submittedName>
</protein>
<dbReference type="PATRIC" id="fig|413882.6.peg.2463"/>
<keyword evidence="4" id="KW-1185">Reference proteome</keyword>
<name>A0A0G3BR68_9BURK</name>
<dbReference type="KEGG" id="pbh:AAW51_2354"/>
<dbReference type="EMBL" id="CP011371">
    <property type="protein sequence ID" value="AKJ29045.1"/>
    <property type="molecule type" value="Genomic_DNA"/>
</dbReference>
<evidence type="ECO:0000313" key="3">
    <source>
        <dbReference type="EMBL" id="AKJ29045.1"/>
    </source>
</evidence>
<dbReference type="InterPro" id="IPR022643">
    <property type="entry name" value="De-COase2_C"/>
</dbReference>
<sequence>MEAVTLAGNINEALDVWATDVPLPPVEHGDAVALLNAGGYASSMSSNHCLRGQFRELLLQP</sequence>
<comment type="cofactor">
    <cofactor evidence="1">
        <name>pyridoxal 5'-phosphate</name>
        <dbReference type="ChEBI" id="CHEBI:597326"/>
    </cofactor>
</comment>
<dbReference type="STRING" id="413882.AAW51_2354"/>